<dbReference type="PANTHER" id="PTHR37483:SF1">
    <property type="entry name" value="UPF0125 PROTEIN RATB"/>
    <property type="match status" value="1"/>
</dbReference>
<dbReference type="AlphaFoldDB" id="A0A074W000"/>
<evidence type="ECO:0000256" key="2">
    <source>
        <dbReference type="HAMAP-Rule" id="MF_00460"/>
    </source>
</evidence>
<protein>
    <recommendedName>
        <fullName evidence="2">UPF0125 protein SASC598J21_014770</fullName>
    </recommendedName>
</protein>
<dbReference type="EMBL" id="AVQL01000445">
    <property type="protein sequence ID" value="KEQ00789.1"/>
    <property type="molecule type" value="Genomic_DNA"/>
</dbReference>
<dbReference type="HAMAP" id="MF_00460">
    <property type="entry name" value="UPF0125_RnfH"/>
    <property type="match status" value="1"/>
</dbReference>
<evidence type="ECO:0000313" key="3">
    <source>
        <dbReference type="EMBL" id="KEQ00789.1"/>
    </source>
</evidence>
<dbReference type="InterPro" id="IPR016155">
    <property type="entry name" value="Mopterin_synth/thiamin_S_b"/>
</dbReference>
<comment type="caution">
    <text evidence="3">The sequence shown here is derived from an EMBL/GenBank/DDBJ whole genome shotgun (WGS) entry which is preliminary data.</text>
</comment>
<accession>A0A074W000</accession>
<reference evidence="3 4" key="1">
    <citation type="journal article" date="2014" name="PLoS Genet.">
        <title>Hidden diversity in honey bee gut symbionts detected by single-cell genomics.</title>
        <authorList>
            <person name="Engel P."/>
            <person name="Stepanauskas R."/>
            <person name="Moran N."/>
        </authorList>
    </citation>
    <scope>NUCLEOTIDE SEQUENCE [LARGE SCALE GENOMIC DNA]</scope>
    <source>
        <strain evidence="3 4">SCGC AB-598-J21</strain>
    </source>
</reference>
<dbReference type="Gene3D" id="3.10.20.280">
    <property type="entry name" value="RnfH-like"/>
    <property type="match status" value="1"/>
</dbReference>
<evidence type="ECO:0000256" key="1">
    <source>
        <dbReference type="ARBA" id="ARBA00010645"/>
    </source>
</evidence>
<dbReference type="NCBIfam" id="NF002490">
    <property type="entry name" value="PRK01777.1"/>
    <property type="match status" value="1"/>
</dbReference>
<dbReference type="SUPFAM" id="SSF54285">
    <property type="entry name" value="MoaD/ThiS"/>
    <property type="match status" value="1"/>
</dbReference>
<comment type="similarity">
    <text evidence="1 2">Belongs to the UPF0125 (RnfH) family.</text>
</comment>
<proteinExistence type="inferred from homology"/>
<gene>
    <name evidence="3" type="ORF">SASC598J21_014770</name>
</gene>
<dbReference type="Pfam" id="PF03658">
    <property type="entry name" value="Ub-RnfH"/>
    <property type="match status" value="1"/>
</dbReference>
<dbReference type="PANTHER" id="PTHR37483">
    <property type="entry name" value="UPF0125 PROTEIN RATB"/>
    <property type="match status" value="1"/>
</dbReference>
<dbReference type="InterPro" id="IPR037021">
    <property type="entry name" value="RnfH_sf"/>
</dbReference>
<evidence type="ECO:0000313" key="4">
    <source>
        <dbReference type="Proteomes" id="UP000027644"/>
    </source>
</evidence>
<dbReference type="Proteomes" id="UP000027644">
    <property type="component" value="Unassembled WGS sequence"/>
</dbReference>
<sequence length="104" mass="12146">MLLLRKQTDAMMTEIIVEAVYATTDYQHLWQGKVSAGSCARQVLLQSDLPEKFPQTDFYAAPIGIFGKKVNDDYILSNWDRIEVYRPLLIDPKENRRRRAKQKE</sequence>
<organism evidence="3 4">
    <name type="scientific">Snodgrassella alvi SCGC AB-598-J21</name>
    <dbReference type="NCBI Taxonomy" id="1385367"/>
    <lineage>
        <taxon>Bacteria</taxon>
        <taxon>Pseudomonadati</taxon>
        <taxon>Pseudomonadota</taxon>
        <taxon>Betaproteobacteria</taxon>
        <taxon>Neisseriales</taxon>
        <taxon>Neisseriaceae</taxon>
        <taxon>Snodgrassella</taxon>
    </lineage>
</organism>
<name>A0A074W000_9NEIS</name>
<dbReference type="InterPro" id="IPR005346">
    <property type="entry name" value="RnfH"/>
</dbReference>